<protein>
    <submittedName>
        <fullName evidence="5">Acyl-CoA dehydrogenase</fullName>
    </submittedName>
</protein>
<dbReference type="GO" id="GO:0050660">
    <property type="term" value="F:flavin adenine dinucleotide binding"/>
    <property type="evidence" value="ECO:0007669"/>
    <property type="project" value="InterPro"/>
</dbReference>
<dbReference type="Pfam" id="PF02771">
    <property type="entry name" value="Acyl-CoA_dh_N"/>
    <property type="match status" value="1"/>
</dbReference>
<keyword evidence="1" id="KW-0560">Oxidoreductase</keyword>
<dbReference type="Gene3D" id="1.20.140.10">
    <property type="entry name" value="Butyryl-CoA Dehydrogenase, subunit A, domain 3"/>
    <property type="match status" value="1"/>
</dbReference>
<dbReference type="STRING" id="1123231.SAMN02745189_02597"/>
<evidence type="ECO:0000313" key="6">
    <source>
        <dbReference type="Proteomes" id="UP000184206"/>
    </source>
</evidence>
<dbReference type="SUPFAM" id="SSF47203">
    <property type="entry name" value="Acyl-CoA dehydrogenase C-terminal domain-like"/>
    <property type="match status" value="1"/>
</dbReference>
<name>A0A1M7KP06_9BACL</name>
<evidence type="ECO:0000313" key="5">
    <source>
        <dbReference type="EMBL" id="SHM67222.1"/>
    </source>
</evidence>
<keyword evidence="6" id="KW-1185">Reference proteome</keyword>
<sequence>MTQSIKNYSTLTEEELLEGAKRVGELAEEKAQEAEENASVSPEVVELMKEVGITKMMVPKNQGGPGVELKTFVKVLRKVSNYNLSAAWLSFLYPLHNMLPAYLPQEGQDEIYGQGGLIADIFAAVGEGERVEGGYLISGKWSFVSGVNHADWVGVGLKAENEDGEMEFILPIVPRKELQVIENWDTFGLRGSGSNQVLLENVFVPDARIFKVAEAEETRRPPIENYEKDYPLYHKPLFPSFYFGFPVMAVGAAERMIAEFKKQTEKRYRLMDGIYESESPRSQRVIAEISQDFMAAEAMLDKYINLLEDYEKDGCKTENGEFFALRTKLIKLCVDIGMRIILTLGGGALYKGGPIELFFRDLVSLATHKTSLNEDAVAAYGQDLFGFDSGVRG</sequence>
<dbReference type="Gene3D" id="2.40.110.10">
    <property type="entry name" value="Butyryl-CoA Dehydrogenase, subunit A, domain 2"/>
    <property type="match status" value="1"/>
</dbReference>
<dbReference type="RefSeq" id="WP_072710988.1">
    <property type="nucleotide sequence ID" value="NZ_FRCF01000021.1"/>
</dbReference>
<dbReference type="Proteomes" id="UP000184206">
    <property type="component" value="Unassembled WGS sequence"/>
</dbReference>
<accession>A0A1M7KP06</accession>
<gene>
    <name evidence="5" type="ORF">SAMN02745189_02597</name>
</gene>
<proteinExistence type="inferred from homology"/>
<feature type="domain" description="Acyl-CoA dehydrogenase C-terminal" evidence="4">
    <location>
        <begin position="247"/>
        <end position="369"/>
    </location>
</feature>
<dbReference type="InterPro" id="IPR009100">
    <property type="entry name" value="AcylCoA_DH/oxidase_NM_dom_sf"/>
</dbReference>
<dbReference type="PIRSF" id="PIRSF016578">
    <property type="entry name" value="HsaA"/>
    <property type="match status" value="1"/>
</dbReference>
<dbReference type="GO" id="GO:0005737">
    <property type="term" value="C:cytoplasm"/>
    <property type="evidence" value="ECO:0007669"/>
    <property type="project" value="TreeGrafter"/>
</dbReference>
<dbReference type="Gene3D" id="1.10.540.10">
    <property type="entry name" value="Acyl-CoA dehydrogenase/oxidase, N-terminal domain"/>
    <property type="match status" value="1"/>
</dbReference>
<dbReference type="GO" id="GO:0003995">
    <property type="term" value="F:acyl-CoA dehydrogenase activity"/>
    <property type="evidence" value="ECO:0007669"/>
    <property type="project" value="TreeGrafter"/>
</dbReference>
<organism evidence="5 6">
    <name type="scientific">Lacicoccus alkaliphilus DSM 16010</name>
    <dbReference type="NCBI Taxonomy" id="1123231"/>
    <lineage>
        <taxon>Bacteria</taxon>
        <taxon>Bacillati</taxon>
        <taxon>Bacillota</taxon>
        <taxon>Bacilli</taxon>
        <taxon>Bacillales</taxon>
        <taxon>Salinicoccaceae</taxon>
        <taxon>Lacicoccus</taxon>
    </lineage>
</organism>
<dbReference type="SUPFAM" id="SSF56645">
    <property type="entry name" value="Acyl-CoA dehydrogenase NM domain-like"/>
    <property type="match status" value="1"/>
</dbReference>
<evidence type="ECO:0000259" key="3">
    <source>
        <dbReference type="Pfam" id="PF02771"/>
    </source>
</evidence>
<dbReference type="Pfam" id="PF08028">
    <property type="entry name" value="Acyl-CoA_dh_2"/>
    <property type="match status" value="1"/>
</dbReference>
<dbReference type="InterPro" id="IPR013786">
    <property type="entry name" value="AcylCoA_DH/ox_N"/>
</dbReference>
<dbReference type="InterPro" id="IPR036250">
    <property type="entry name" value="AcylCo_DH-like_C"/>
</dbReference>
<dbReference type="GO" id="GO:0033539">
    <property type="term" value="P:fatty acid beta-oxidation using acyl-CoA dehydrogenase"/>
    <property type="evidence" value="ECO:0007669"/>
    <property type="project" value="TreeGrafter"/>
</dbReference>
<dbReference type="InterPro" id="IPR050741">
    <property type="entry name" value="Acyl-CoA_dehydrogenase"/>
</dbReference>
<feature type="domain" description="Acyl-CoA dehydrogenase/oxidase N-terminal" evidence="3">
    <location>
        <begin position="27"/>
        <end position="101"/>
    </location>
</feature>
<dbReference type="EMBL" id="FRCF01000021">
    <property type="protein sequence ID" value="SHM67222.1"/>
    <property type="molecule type" value="Genomic_DNA"/>
</dbReference>
<dbReference type="InterPro" id="IPR037069">
    <property type="entry name" value="AcylCoA_DH/ox_N_sf"/>
</dbReference>
<dbReference type="InterPro" id="IPR046373">
    <property type="entry name" value="Acyl-CoA_Oxase/DH_mid-dom_sf"/>
</dbReference>
<evidence type="ECO:0000256" key="1">
    <source>
        <dbReference type="ARBA" id="ARBA00023002"/>
    </source>
</evidence>
<dbReference type="OrthoDB" id="1170793at2"/>
<reference evidence="5 6" key="1">
    <citation type="submission" date="2016-11" db="EMBL/GenBank/DDBJ databases">
        <authorList>
            <person name="Jaros S."/>
            <person name="Januszkiewicz K."/>
            <person name="Wedrychowicz H."/>
        </authorList>
    </citation>
    <scope>NUCLEOTIDE SEQUENCE [LARGE SCALE GENOMIC DNA]</scope>
    <source>
        <strain evidence="5 6">DSM 16010</strain>
    </source>
</reference>
<dbReference type="InterPro" id="IPR013107">
    <property type="entry name" value="Acyl-CoA_DH_C"/>
</dbReference>
<dbReference type="AlphaFoldDB" id="A0A1M7KP06"/>
<evidence type="ECO:0000259" key="4">
    <source>
        <dbReference type="Pfam" id="PF08028"/>
    </source>
</evidence>
<comment type="similarity">
    <text evidence="2">Belongs to the HpaH/HsaA monooxygenase family.</text>
</comment>
<dbReference type="PANTHER" id="PTHR48083">
    <property type="entry name" value="MEDIUM-CHAIN SPECIFIC ACYL-COA DEHYDROGENASE, MITOCHONDRIAL-RELATED"/>
    <property type="match status" value="1"/>
</dbReference>
<dbReference type="PANTHER" id="PTHR48083:SF2">
    <property type="entry name" value="MEDIUM-CHAIN SPECIFIC ACYL-COA DEHYDROGENASE, MITOCHONDRIAL"/>
    <property type="match status" value="1"/>
</dbReference>
<evidence type="ECO:0000256" key="2">
    <source>
        <dbReference type="ARBA" id="ARBA00049661"/>
    </source>
</evidence>